<feature type="compositionally biased region" description="Low complexity" evidence="6">
    <location>
        <begin position="734"/>
        <end position="747"/>
    </location>
</feature>
<sequence length="837" mass="91447">MALVCGSKRRGGGDCIFSAAMPPPENKRARRVSRLVGTRLATEGGQTDCPLWCRGYERSAADDWVMIHPTPKTRLFKEILMGEYGYTEGQGVYNSVRSTETAIRQVQVTILTNTLGSTRYEDLRRDWDRHVTARGMDARTLASRYGIHSEGEAVRVAERVFDTWRRTLQVALLDLIRSVAACFSAVEPDSAASFSKYIDWICCLGLVPLIRRTPKKRLARTAQTDKCVESLRSSRLADANGAGDSDSSDGSAARAGSAASDNLAVAGTVLEHGKAVAAELAECVESVTIMDYDRACIEYNFTKREVRVKDAVTGETGECMVLWRPVLRDGGVIFDSPLQRLYREVMACHELRHHVNVCRLLNTAPVKVLLARKAEDDRGLAGAQRAVDRALGGDGQAESAAGSAAARLVKLIINMKGMKHVGDITETVREYLEETGGHLLDTATIDTSQAGFGRAVGRSGAAAAAAAAGLGDGGTRVRDAFNASVVGSINGMLEGYVNKLFGTVEGLKAANEDLVVRLRAKESELERSRRAEIGARQEAADVKAGLGGGRADTKPSVDDPISMAAAVGEMGHDVIDVGPVMGDETYVANSFQSRYVPSYEGDVSRLSSLWEQELVRCFKMTRVTNNQGQEMSLSYSNSAITLLVAPYFFSILRVRRLGFMVTTQEAYRSEEELCDAIFKKTRLEVYLDDLSSVFVADVRRAVTRLNADEASNVTVPEGRIDGRSSSREDVDGPSYGESNYYYDSSSSDVEEEDGDDGRRGYGRRLRLRYDGPTPARHERHPRRPRVERRHGRRGRGDGQDNGRAELAGHGAHDVRGSRGVGSSDPVHGRVRVQLSRR</sequence>
<dbReference type="EMBL" id="OR540300">
    <property type="protein sequence ID" value="WOL23283.1"/>
    <property type="molecule type" value="Genomic_DNA"/>
</dbReference>
<keyword evidence="4" id="KW-0231">Viral genome packaging</keyword>
<evidence type="ECO:0000313" key="7">
    <source>
        <dbReference type="EMBL" id="WOL23283.1"/>
    </source>
</evidence>
<feature type="compositionally biased region" description="Basic residues" evidence="6">
    <location>
        <begin position="828"/>
        <end position="837"/>
    </location>
</feature>
<proteinExistence type="inferred from homology"/>
<dbReference type="GO" id="GO:0044423">
    <property type="term" value="C:virion component"/>
    <property type="evidence" value="ECO:0007669"/>
    <property type="project" value="UniProtKB-KW"/>
</dbReference>
<dbReference type="InterPro" id="IPR002660">
    <property type="entry name" value="Herpes_Portal"/>
</dbReference>
<feature type="coiled-coil region" evidence="5">
    <location>
        <begin position="504"/>
        <end position="531"/>
    </location>
</feature>
<keyword evidence="3" id="KW-0946">Virion</keyword>
<feature type="region of interest" description="Disordered" evidence="6">
    <location>
        <begin position="715"/>
        <end position="837"/>
    </location>
</feature>
<protein>
    <submittedName>
        <fullName evidence="7">UL6 like</fullName>
    </submittedName>
</protein>
<keyword evidence="1" id="KW-1048">Host nucleus</keyword>
<dbReference type="Pfam" id="PF01763">
    <property type="entry name" value="Herpes_UL6"/>
    <property type="match status" value="1"/>
</dbReference>
<feature type="compositionally biased region" description="Basic residues" evidence="6">
    <location>
        <begin position="777"/>
        <end position="793"/>
    </location>
</feature>
<evidence type="ECO:0000256" key="3">
    <source>
        <dbReference type="ARBA" id="ARBA00022844"/>
    </source>
</evidence>
<evidence type="ECO:0000256" key="2">
    <source>
        <dbReference type="ARBA" id="ARBA00022612"/>
    </source>
</evidence>
<keyword evidence="5" id="KW-0175">Coiled coil</keyword>
<dbReference type="GO" id="GO:0051276">
    <property type="term" value="P:chromosome organization"/>
    <property type="evidence" value="ECO:0007669"/>
    <property type="project" value="InterPro"/>
</dbReference>
<dbReference type="HAMAP" id="MF_04012">
    <property type="entry name" value="HSV_PORTL"/>
    <property type="match status" value="1"/>
</dbReference>
<reference evidence="7" key="1">
    <citation type="submission" date="2024-06" db="EMBL/GenBank/DDBJ databases">
        <title>Multidecadal high mortality disease events in Australian domestic geese associated with an alphaherpesvirus, designated Anatid alphaherpesvirus 2.</title>
        <authorList>
            <person name="Kelly-Bosma M."/>
            <person name="Neave M.J."/>
        </authorList>
    </citation>
    <scope>NUCLEOTIDE SEQUENCE</scope>
    <source>
        <strain evidence="7">ACDP 22-00165</strain>
    </source>
</reference>
<feature type="compositionally biased region" description="Basic and acidic residues" evidence="6">
    <location>
        <begin position="718"/>
        <end position="730"/>
    </location>
</feature>
<organism evidence="7">
    <name type="scientific">Anatid alphaherpesvirus 2</name>
    <dbReference type="NCBI Taxonomy" id="3080522"/>
    <lineage>
        <taxon>Viruses</taxon>
        <taxon>Duplodnaviria</taxon>
        <taxon>Heunggongvirae</taxon>
        <taxon>Peploviricota</taxon>
        <taxon>Herviviricetes</taxon>
        <taxon>Herpesvirales</taxon>
        <taxon>Orthoherpesviridae</taxon>
        <taxon>Alphaherpesvirinae</taxon>
    </lineage>
</organism>
<feature type="compositionally biased region" description="Basic and acidic residues" evidence="6">
    <location>
        <begin position="794"/>
        <end position="803"/>
    </location>
</feature>
<evidence type="ECO:0000256" key="5">
    <source>
        <dbReference type="SAM" id="Coils"/>
    </source>
</evidence>
<accession>A0AAU0K8F6</accession>
<name>A0AAU0K8F6_9ALPH</name>
<evidence type="ECO:0000256" key="1">
    <source>
        <dbReference type="ARBA" id="ARBA00022562"/>
    </source>
</evidence>
<evidence type="ECO:0000256" key="4">
    <source>
        <dbReference type="ARBA" id="ARBA00023219"/>
    </source>
</evidence>
<evidence type="ECO:0000256" key="6">
    <source>
        <dbReference type="SAM" id="MobiDB-lite"/>
    </source>
</evidence>
<keyword evidence="2" id="KW-1188">Viral release from host cell</keyword>